<proteinExistence type="predicted"/>
<organism evidence="1 2">
    <name type="scientific">Azotobacter chroococcum</name>
    <dbReference type="NCBI Taxonomy" id="353"/>
    <lineage>
        <taxon>Bacteria</taxon>
        <taxon>Pseudomonadati</taxon>
        <taxon>Pseudomonadota</taxon>
        <taxon>Gammaproteobacteria</taxon>
        <taxon>Pseudomonadales</taxon>
        <taxon>Pseudomonadaceae</taxon>
        <taxon>Azotobacter</taxon>
    </lineage>
</organism>
<sequence>MATVNEILADEAVGHAVDLQQYSAGVLQRMVALLNAVDTDLAAALAEALERMPAESFTVERMDALLASVKELNAQAYAAVSQALEGELQALAEYEAGYQLSLFEEVIPEPVQVRFPIASVTPAQVYAAAMSRPFQGRLLRDWASQIEAGRMTKIREAVRVGYLEGETASQIVRRIRGTRAEKYADGILQRPRRDLMAVVQTAIGHTASVAREQFVETNQDIIKAERWVSTLDNKTSEPCRIRDRLQYAVGTHKPVGHKIPWLAGPGRIHWNCRATSTPVTKSWRELGIPIDEMSPGERASMDGQLPAETTYSQWLQRQSAARQDQVLGPERGRLLREGGLKLEDLYSPTGQWLTLDELRKRDAEAFTR</sequence>
<dbReference type="InterPro" id="IPR017029">
    <property type="entry name" value="Phage_head_put"/>
</dbReference>
<comment type="caution">
    <text evidence="1">The sequence shown here is derived from an EMBL/GenBank/DDBJ whole genome shotgun (WGS) entry which is preliminary data.</text>
</comment>
<dbReference type="Proteomes" id="UP000295169">
    <property type="component" value="Unassembled WGS sequence"/>
</dbReference>
<evidence type="ECO:0000313" key="2">
    <source>
        <dbReference type="Proteomes" id="UP000295169"/>
    </source>
</evidence>
<dbReference type="AlphaFoldDB" id="A0A4V2Q769"/>
<dbReference type="PIRSF" id="PIRSF034565">
    <property type="entry name" value="UCP034565"/>
    <property type="match status" value="1"/>
</dbReference>
<gene>
    <name evidence="1" type="ORF">EV691_12930</name>
</gene>
<accession>A0A4V2Q769</accession>
<evidence type="ECO:0000313" key="1">
    <source>
        <dbReference type="EMBL" id="TCL26825.1"/>
    </source>
</evidence>
<dbReference type="RefSeq" id="WP_131299063.1">
    <property type="nucleotide sequence ID" value="NZ_JBHLST010000024.1"/>
</dbReference>
<dbReference type="EMBL" id="SMMU01000029">
    <property type="protein sequence ID" value="TCL26825.1"/>
    <property type="molecule type" value="Genomic_DNA"/>
</dbReference>
<protein>
    <submittedName>
        <fullName evidence="1">Phage Mu protein F like protein</fullName>
    </submittedName>
</protein>
<name>A0A4V2Q769_9GAMM</name>
<reference evidence="1 2" key="1">
    <citation type="submission" date="2019-03" db="EMBL/GenBank/DDBJ databases">
        <title>Genomic Encyclopedia of Type Strains, Phase IV (KMG-IV): sequencing the most valuable type-strain genomes for metagenomic binning, comparative biology and taxonomic classification.</title>
        <authorList>
            <person name="Goeker M."/>
        </authorList>
    </citation>
    <scope>NUCLEOTIDE SEQUENCE [LARGE SCALE GENOMIC DNA]</scope>
    <source>
        <strain evidence="1 2">DSM 2286</strain>
    </source>
</reference>